<proteinExistence type="predicted"/>
<dbReference type="EMBL" id="CAADFH010000001">
    <property type="protein sequence ID" value="VFJ87282.1"/>
    <property type="molecule type" value="Genomic_DNA"/>
</dbReference>
<protein>
    <submittedName>
        <fullName evidence="1">Uncharacterized protein</fullName>
    </submittedName>
</protein>
<organism evidence="1">
    <name type="scientific">Candidatus Kentrum sp. LFY</name>
    <dbReference type="NCBI Taxonomy" id="2126342"/>
    <lineage>
        <taxon>Bacteria</taxon>
        <taxon>Pseudomonadati</taxon>
        <taxon>Pseudomonadota</taxon>
        <taxon>Gammaproteobacteria</taxon>
        <taxon>Candidatus Kentrum</taxon>
    </lineage>
</organism>
<evidence type="ECO:0000313" key="1">
    <source>
        <dbReference type="EMBL" id="VFJ87282.1"/>
    </source>
</evidence>
<gene>
    <name evidence="1" type="ORF">BECKLFY1418A_GA0070994_100159</name>
</gene>
<name>A0A450U6K9_9GAMM</name>
<dbReference type="AlphaFoldDB" id="A0A450U6K9"/>
<sequence>MKRANRIGLIHEPCNKAYKPICKHILPVFSFTFHVGSFRIYVIGSALGVQISKDSALDDPDCPNVFSEESIADLSKMNCKHPLENHHGFHDPNHSPPWTS</sequence>
<accession>A0A450U6K9</accession>
<reference evidence="1" key="1">
    <citation type="submission" date="2019-02" db="EMBL/GenBank/DDBJ databases">
        <authorList>
            <person name="Gruber-Vodicka R. H."/>
            <person name="Seah K. B. B."/>
        </authorList>
    </citation>
    <scope>NUCLEOTIDE SEQUENCE</scope>
    <source>
        <strain evidence="1">BECK_M6</strain>
    </source>
</reference>